<dbReference type="KEGG" id="bze:COCCADRAFT_111426"/>
<dbReference type="EMBL" id="KI964912">
    <property type="protein sequence ID" value="EUC27538.1"/>
    <property type="molecule type" value="Genomic_DNA"/>
</dbReference>
<keyword evidence="2" id="KW-1185">Reference proteome</keyword>
<dbReference type="HOGENOM" id="CLU_754375_0_0_1"/>
<dbReference type="eggNOG" id="ENOG502SQKJ">
    <property type="taxonomic scope" value="Eukaryota"/>
</dbReference>
<proteinExistence type="predicted"/>
<dbReference type="InterPro" id="IPR011009">
    <property type="entry name" value="Kinase-like_dom_sf"/>
</dbReference>
<dbReference type="SUPFAM" id="SSF56112">
    <property type="entry name" value="Protein kinase-like (PK-like)"/>
    <property type="match status" value="1"/>
</dbReference>
<protein>
    <recommendedName>
        <fullName evidence="3">Protein kinase domain-containing protein</fullName>
    </recommendedName>
</protein>
<dbReference type="RefSeq" id="XP_007718159.1">
    <property type="nucleotide sequence ID" value="XM_007719969.1"/>
</dbReference>
<organism evidence="1 2">
    <name type="scientific">Cochliobolus carbonum (strain 26-R-13)</name>
    <name type="common">Maize leaf spot fungus</name>
    <name type="synonym">Bipolaris zeicola</name>
    <dbReference type="NCBI Taxonomy" id="930089"/>
    <lineage>
        <taxon>Eukaryota</taxon>
        <taxon>Fungi</taxon>
        <taxon>Dikarya</taxon>
        <taxon>Ascomycota</taxon>
        <taxon>Pezizomycotina</taxon>
        <taxon>Dothideomycetes</taxon>
        <taxon>Pleosporomycetidae</taxon>
        <taxon>Pleosporales</taxon>
        <taxon>Pleosporineae</taxon>
        <taxon>Pleosporaceae</taxon>
        <taxon>Bipolaris</taxon>
    </lineage>
</organism>
<sequence>MDSFLSSKVPPPRPAKNYIISFPEDDLPEEASKAPDDVQDWYSHFFETLFCLPHKDGKGILILEAPEDIEPDSRARPGWARKRLRGAYELPGEGHPRIVRYLRPLESDIGVVVERLEPGPIEWHSLPALTVPLLQDLSENGRLMLSLYYRWALQVLSALQFAHSRSVFIRNFCTELVWLRSDFSLAITGFLAASAPQIEEENKQDGIASARERLQDSAYPNPMTLEEFDRRVREEGYAPWPFSDGEWIIDGSVSDAIYEGDEEHGSVKEDLYYWAIFVKYLVNNVFADASALQDGIPDEIEDVSLGTIIANAENGRYKDAAEVMKDVKAAAAKMGIKIVGGDEVDIDGKWENVFEICERQLRFREEE</sequence>
<dbReference type="OrthoDB" id="20729at2759"/>
<name>W6XPS2_COCC2</name>
<evidence type="ECO:0000313" key="2">
    <source>
        <dbReference type="Proteomes" id="UP000053841"/>
    </source>
</evidence>
<evidence type="ECO:0000313" key="1">
    <source>
        <dbReference type="EMBL" id="EUC27538.1"/>
    </source>
</evidence>
<evidence type="ECO:0008006" key="3">
    <source>
        <dbReference type="Google" id="ProtNLM"/>
    </source>
</evidence>
<dbReference type="Proteomes" id="UP000053841">
    <property type="component" value="Unassembled WGS sequence"/>
</dbReference>
<accession>W6XPS2</accession>
<dbReference type="AlphaFoldDB" id="W6XPS2"/>
<reference evidence="1 2" key="1">
    <citation type="journal article" date="2013" name="PLoS Genet.">
        <title>Comparative genome structure, secondary metabolite, and effector coding capacity across Cochliobolus pathogens.</title>
        <authorList>
            <person name="Condon B.J."/>
            <person name="Leng Y."/>
            <person name="Wu D."/>
            <person name="Bushley K.E."/>
            <person name="Ohm R.A."/>
            <person name="Otillar R."/>
            <person name="Martin J."/>
            <person name="Schackwitz W."/>
            <person name="Grimwood J."/>
            <person name="MohdZainudin N."/>
            <person name="Xue C."/>
            <person name="Wang R."/>
            <person name="Manning V.A."/>
            <person name="Dhillon B."/>
            <person name="Tu Z.J."/>
            <person name="Steffenson B.J."/>
            <person name="Salamov A."/>
            <person name="Sun H."/>
            <person name="Lowry S."/>
            <person name="LaButti K."/>
            <person name="Han J."/>
            <person name="Copeland A."/>
            <person name="Lindquist E."/>
            <person name="Barry K."/>
            <person name="Schmutz J."/>
            <person name="Baker S.E."/>
            <person name="Ciuffetti L.M."/>
            <person name="Grigoriev I.V."/>
            <person name="Zhong S."/>
            <person name="Turgeon B.G."/>
        </authorList>
    </citation>
    <scope>NUCLEOTIDE SEQUENCE [LARGE SCALE GENOMIC DNA]</scope>
    <source>
        <strain evidence="1 2">26-R-13</strain>
    </source>
</reference>
<gene>
    <name evidence="1" type="ORF">COCCADRAFT_111426</name>
</gene>
<dbReference type="GeneID" id="19144289"/>